<organism evidence="2 3">
    <name type="scientific">Vibrio aquimaris</name>
    <dbReference type="NCBI Taxonomy" id="2587862"/>
    <lineage>
        <taxon>Bacteria</taxon>
        <taxon>Pseudomonadati</taxon>
        <taxon>Pseudomonadota</taxon>
        <taxon>Gammaproteobacteria</taxon>
        <taxon>Vibrionales</taxon>
        <taxon>Vibrionaceae</taxon>
        <taxon>Vibrio</taxon>
    </lineage>
</organism>
<evidence type="ECO:0000313" key="3">
    <source>
        <dbReference type="Proteomes" id="UP000326936"/>
    </source>
</evidence>
<accession>A0A5P9CNL3</accession>
<dbReference type="Proteomes" id="UP000326936">
    <property type="component" value="Plasmid pTHAF100_a"/>
</dbReference>
<evidence type="ECO:0008006" key="4">
    <source>
        <dbReference type="Google" id="ProtNLM"/>
    </source>
</evidence>
<keyword evidence="2" id="KW-0614">Plasmid</keyword>
<name>A0A5P9CNL3_9VIBR</name>
<keyword evidence="3" id="KW-1185">Reference proteome</keyword>
<feature type="signal peptide" evidence="1">
    <location>
        <begin position="1"/>
        <end position="25"/>
    </location>
</feature>
<protein>
    <recommendedName>
        <fullName evidence="4">Outer membrane protein beta-barrel domain-containing protein</fullName>
    </recommendedName>
</protein>
<evidence type="ECO:0000313" key="2">
    <source>
        <dbReference type="EMBL" id="QFT27786.1"/>
    </source>
</evidence>
<dbReference type="KEGG" id="vaq:FIV01_15465"/>
<sequence length="179" mass="20171" precursor="true">MRVGVLTLKKITLISALLCSGFSSAANANNFNYNFIEVRTAINPELFGAELSTYFTDNSHFVLRADTLFDKDYDFAGGIGFNGPISQFADIYGQLLLHQTKYTRDYQERRETTGELNIGIRLWLADQIEATGRLGRNDDNSVFYAGVRFHSTDQLSIAAETRNNGLYGPQITMSVRFHY</sequence>
<dbReference type="EMBL" id="CP045351">
    <property type="protein sequence ID" value="QFT27786.1"/>
    <property type="molecule type" value="Genomic_DNA"/>
</dbReference>
<evidence type="ECO:0000256" key="1">
    <source>
        <dbReference type="SAM" id="SignalP"/>
    </source>
</evidence>
<reference evidence="2 3" key="1">
    <citation type="submission" date="2019-10" db="EMBL/GenBank/DDBJ databases">
        <title>Complete genome sequence of Vibrio sp. strain THAF100, isolated from non-filtered water from the water column of tank 6 of a marine aquarium containing stony-coral fragments. Water maintained at 26 degree C.</title>
        <authorList>
            <person name="Ruckert C."/>
            <person name="Franco A."/>
            <person name="Kalinowski J."/>
            <person name="Glaeser S."/>
        </authorList>
    </citation>
    <scope>NUCLEOTIDE SEQUENCE [LARGE SCALE GENOMIC DNA]</scope>
    <source>
        <strain evidence="2 3">THAF100</strain>
        <plasmid evidence="3">pthaf100_a</plasmid>
    </source>
</reference>
<proteinExistence type="predicted"/>
<keyword evidence="1" id="KW-0732">Signal</keyword>
<gene>
    <name evidence="2" type="ORF">FIV01_15465</name>
</gene>
<geneLocation type="plasmid" evidence="3">
    <name>pthaf100_a</name>
</geneLocation>
<feature type="chain" id="PRO_5025015645" description="Outer membrane protein beta-barrel domain-containing protein" evidence="1">
    <location>
        <begin position="26"/>
        <end position="179"/>
    </location>
</feature>
<dbReference type="AlphaFoldDB" id="A0A5P9CNL3"/>